<keyword evidence="3" id="KW-0813">Transport</keyword>
<dbReference type="SUPFAM" id="SSF81660">
    <property type="entry name" value="Metal cation-transporting ATPase, ATP-binding domain N"/>
    <property type="match status" value="1"/>
</dbReference>
<dbReference type="InterPro" id="IPR006068">
    <property type="entry name" value="ATPase_P-typ_cation-transptr_C"/>
</dbReference>
<comment type="catalytic activity">
    <reaction evidence="18">
        <text>Na(+)(in) + ATP + H2O = Na(+)(out) + ADP + phosphate + H(+)</text>
        <dbReference type="Rhea" id="RHEA:14633"/>
        <dbReference type="ChEBI" id="CHEBI:15377"/>
        <dbReference type="ChEBI" id="CHEBI:15378"/>
        <dbReference type="ChEBI" id="CHEBI:29101"/>
        <dbReference type="ChEBI" id="CHEBI:30616"/>
        <dbReference type="ChEBI" id="CHEBI:43474"/>
        <dbReference type="ChEBI" id="CHEBI:456216"/>
        <dbReference type="EC" id="7.2.2.3"/>
    </reaction>
    <physiologicalReaction direction="left-to-right" evidence="18">
        <dbReference type="Rhea" id="RHEA:14634"/>
    </physiologicalReaction>
</comment>
<comment type="similarity">
    <text evidence="15">Belongs to the cation transport ATPase (P-type) (TC 3.A.3) family. Type IID subfamily.</text>
</comment>
<feature type="transmembrane region" description="Helical" evidence="20">
    <location>
        <begin position="349"/>
        <end position="373"/>
    </location>
</feature>
<feature type="compositionally biased region" description="Acidic residues" evidence="19">
    <location>
        <begin position="1"/>
        <end position="12"/>
    </location>
</feature>
<comment type="subcellular location">
    <subcellularLocation>
        <location evidence="2">Cell membrane</location>
        <topology evidence="2">Multi-pass membrane protein</topology>
    </subcellularLocation>
</comment>
<dbReference type="SUPFAM" id="SSF81665">
    <property type="entry name" value="Calcium ATPase, transmembrane domain M"/>
    <property type="match status" value="1"/>
</dbReference>
<dbReference type="GO" id="GO:0005524">
    <property type="term" value="F:ATP binding"/>
    <property type="evidence" value="ECO:0007669"/>
    <property type="project" value="UniProtKB-KW"/>
</dbReference>
<evidence type="ECO:0000256" key="2">
    <source>
        <dbReference type="ARBA" id="ARBA00004651"/>
    </source>
</evidence>
<feature type="transmembrane region" description="Helical" evidence="20">
    <location>
        <begin position="136"/>
        <end position="152"/>
    </location>
</feature>
<dbReference type="InterPro" id="IPR006414">
    <property type="entry name" value="P-type_ATPase_IID"/>
</dbReference>
<dbReference type="InterPro" id="IPR023298">
    <property type="entry name" value="ATPase_P-typ_TM_dom_sf"/>
</dbReference>
<reference evidence="22 24" key="1">
    <citation type="submission" date="2020-01" db="EMBL/GenBank/DDBJ databases">
        <authorList>
            <consortium name="DOE Joint Genome Institute"/>
            <person name="Haridas S."/>
            <person name="Albert R."/>
            <person name="Binder M."/>
            <person name="Bloem J."/>
            <person name="Labutti K."/>
            <person name="Salamov A."/>
            <person name="Andreopoulos B."/>
            <person name="Baker S.E."/>
            <person name="Barry K."/>
            <person name="Bills G."/>
            <person name="Bluhm B.H."/>
            <person name="Cannon C."/>
            <person name="Castanera R."/>
            <person name="Culley D.E."/>
            <person name="Daum C."/>
            <person name="Ezra D."/>
            <person name="Gonzalez J.B."/>
            <person name="Henrissat B."/>
            <person name="Kuo A."/>
            <person name="Liang C."/>
            <person name="Lipzen A."/>
            <person name="Lutzoni F."/>
            <person name="Magnuson J."/>
            <person name="Mondo S."/>
            <person name="Nolan M."/>
            <person name="Ohm R."/>
            <person name="Pangilinan J."/>
            <person name="Park H.-J."/>
            <person name="Ramirez L."/>
            <person name="Alfaro M."/>
            <person name="Sun H."/>
            <person name="Tritt A."/>
            <person name="Yoshinaga Y."/>
            <person name="Zwiers L.-H."/>
            <person name="Turgeon B.G."/>
            <person name="Goodwin S.B."/>
            <person name="Spatafora J.W."/>
            <person name="Crous P.W."/>
            <person name="Grigoriev I.V."/>
        </authorList>
    </citation>
    <scope>NUCLEOTIDE SEQUENCE</scope>
    <source>
        <strain evidence="22 24">CBS 781.70</strain>
    </source>
</reference>
<dbReference type="InterPro" id="IPR059000">
    <property type="entry name" value="ATPase_P-type_domA"/>
</dbReference>
<dbReference type="Pfam" id="PF13246">
    <property type="entry name" value="Cation_ATPase"/>
    <property type="match status" value="1"/>
</dbReference>
<dbReference type="NCBIfam" id="TIGR01523">
    <property type="entry name" value="ATPase-IID_K-Na"/>
    <property type="match status" value="1"/>
</dbReference>
<dbReference type="SUPFAM" id="SSF56784">
    <property type="entry name" value="HAD-like"/>
    <property type="match status" value="1"/>
</dbReference>
<dbReference type="Pfam" id="PF00690">
    <property type="entry name" value="Cation_ATPase_N"/>
    <property type="match status" value="1"/>
</dbReference>
<proteinExistence type="inferred from homology"/>
<keyword evidence="10 20" id="KW-1133">Transmembrane helix</keyword>
<name>A0A6G1G7C9_9PEZI</name>
<reference evidence="24" key="3">
    <citation type="submission" date="2025-04" db="UniProtKB">
        <authorList>
            <consortium name="RefSeq"/>
        </authorList>
    </citation>
    <scope>IDENTIFICATION</scope>
    <source>
        <strain evidence="24">CBS 781.70</strain>
    </source>
</reference>
<dbReference type="Gene3D" id="2.70.150.10">
    <property type="entry name" value="Calcium-transporting ATPase, cytoplasmic transduction domain A"/>
    <property type="match status" value="1"/>
</dbReference>
<dbReference type="OrthoDB" id="3352408at2759"/>
<evidence type="ECO:0000256" key="12">
    <source>
        <dbReference type="ARBA" id="ARBA00023065"/>
    </source>
</evidence>
<dbReference type="GeneID" id="54421745"/>
<evidence type="ECO:0000313" key="23">
    <source>
        <dbReference type="Proteomes" id="UP000504638"/>
    </source>
</evidence>
<evidence type="ECO:0000256" key="5">
    <source>
        <dbReference type="ARBA" id="ARBA00022692"/>
    </source>
</evidence>
<dbReference type="EC" id="7.2.2.3" evidence="16"/>
<comment type="catalytic activity">
    <reaction evidence="17">
        <text>K(+)(in) + ATP + H2O = K(+)(out) + ADP + phosphate + H(+)</text>
        <dbReference type="Rhea" id="RHEA:75815"/>
        <dbReference type="ChEBI" id="CHEBI:15377"/>
        <dbReference type="ChEBI" id="CHEBI:15378"/>
        <dbReference type="ChEBI" id="CHEBI:29103"/>
        <dbReference type="ChEBI" id="CHEBI:30616"/>
        <dbReference type="ChEBI" id="CHEBI:43474"/>
        <dbReference type="ChEBI" id="CHEBI:456216"/>
    </reaction>
</comment>
<dbReference type="FunFam" id="1.20.1110.10:FF:000015">
    <property type="entry name" value="Sodium ion P-type ATPase"/>
    <property type="match status" value="1"/>
</dbReference>
<evidence type="ECO:0000256" key="9">
    <source>
        <dbReference type="ARBA" id="ARBA00022842"/>
    </source>
</evidence>
<dbReference type="NCBIfam" id="TIGR01494">
    <property type="entry name" value="ATPase_P-type"/>
    <property type="match status" value="2"/>
</dbReference>
<keyword evidence="12" id="KW-0406">Ion transport</keyword>
<dbReference type="Proteomes" id="UP000504638">
    <property type="component" value="Unplaced"/>
</dbReference>
<keyword evidence="13 20" id="KW-0472">Membrane</keyword>
<organism evidence="22">
    <name type="scientific">Eremomyces bilateralis CBS 781.70</name>
    <dbReference type="NCBI Taxonomy" id="1392243"/>
    <lineage>
        <taxon>Eukaryota</taxon>
        <taxon>Fungi</taxon>
        <taxon>Dikarya</taxon>
        <taxon>Ascomycota</taxon>
        <taxon>Pezizomycotina</taxon>
        <taxon>Dothideomycetes</taxon>
        <taxon>Dothideomycetes incertae sedis</taxon>
        <taxon>Eremomycetales</taxon>
        <taxon>Eremomycetaceae</taxon>
        <taxon>Eremomyces</taxon>
    </lineage>
</organism>
<evidence type="ECO:0000256" key="11">
    <source>
        <dbReference type="ARBA" id="ARBA00023053"/>
    </source>
</evidence>
<dbReference type="GO" id="GO:0005886">
    <property type="term" value="C:plasma membrane"/>
    <property type="evidence" value="ECO:0007669"/>
    <property type="project" value="UniProtKB-SubCell"/>
</dbReference>
<accession>A0A6G1G7C9</accession>
<keyword evidence="11" id="KW-0915">Sodium</keyword>
<evidence type="ECO:0000256" key="8">
    <source>
        <dbReference type="ARBA" id="ARBA00022840"/>
    </source>
</evidence>
<evidence type="ECO:0000259" key="21">
    <source>
        <dbReference type="SMART" id="SM00831"/>
    </source>
</evidence>
<dbReference type="Pfam" id="PF00689">
    <property type="entry name" value="Cation_ATPase_C"/>
    <property type="match status" value="1"/>
</dbReference>
<evidence type="ECO:0000256" key="10">
    <source>
        <dbReference type="ARBA" id="ARBA00022989"/>
    </source>
</evidence>
<keyword evidence="5 20" id="KW-0812">Transmembrane</keyword>
<evidence type="ECO:0000256" key="16">
    <source>
        <dbReference type="ARBA" id="ARBA00035029"/>
    </source>
</evidence>
<dbReference type="Gene3D" id="3.40.50.1000">
    <property type="entry name" value="HAD superfamily/HAD-like"/>
    <property type="match status" value="1"/>
</dbReference>
<dbReference type="FunFam" id="3.40.50.1000:FF:000193">
    <property type="entry name" value="Plasma membrane calcium-transporting ATPase 2"/>
    <property type="match status" value="1"/>
</dbReference>
<feature type="transmembrane region" description="Helical" evidence="20">
    <location>
        <begin position="876"/>
        <end position="898"/>
    </location>
</feature>
<keyword evidence="14" id="KW-0739">Sodium transport</keyword>
<dbReference type="PRINTS" id="PR00120">
    <property type="entry name" value="HATPASE"/>
</dbReference>
<keyword evidence="7" id="KW-0547">Nucleotide-binding</keyword>
<evidence type="ECO:0000256" key="3">
    <source>
        <dbReference type="ARBA" id="ARBA00022448"/>
    </source>
</evidence>
<evidence type="ECO:0000256" key="18">
    <source>
        <dbReference type="ARBA" id="ARBA00049499"/>
    </source>
</evidence>
<evidence type="ECO:0000256" key="4">
    <source>
        <dbReference type="ARBA" id="ARBA00022475"/>
    </source>
</evidence>
<dbReference type="PRINTS" id="PR00119">
    <property type="entry name" value="CATATPASE"/>
</dbReference>
<dbReference type="Gene3D" id="3.40.1110.10">
    <property type="entry name" value="Calcium-transporting ATPase, cytoplasmic domain N"/>
    <property type="match status" value="1"/>
</dbReference>
<feature type="transmembrane region" description="Helical" evidence="20">
    <location>
        <begin position="830"/>
        <end position="847"/>
    </location>
</feature>
<evidence type="ECO:0000256" key="19">
    <source>
        <dbReference type="SAM" id="MobiDB-lite"/>
    </source>
</evidence>
<keyword evidence="4" id="KW-1003">Cell membrane</keyword>
<evidence type="ECO:0000256" key="13">
    <source>
        <dbReference type="ARBA" id="ARBA00023136"/>
    </source>
</evidence>
<dbReference type="Gene3D" id="1.20.1110.10">
    <property type="entry name" value="Calcium-transporting ATPase, transmembrane domain"/>
    <property type="match status" value="1"/>
</dbReference>
<dbReference type="Pfam" id="PF08282">
    <property type="entry name" value="Hydrolase_3"/>
    <property type="match status" value="1"/>
</dbReference>
<dbReference type="InterPro" id="IPR008250">
    <property type="entry name" value="ATPase_P-typ_transduc_dom_A_sf"/>
</dbReference>
<dbReference type="InterPro" id="IPR023214">
    <property type="entry name" value="HAD_sf"/>
</dbReference>
<dbReference type="RefSeq" id="XP_033535543.1">
    <property type="nucleotide sequence ID" value="XM_033681175.1"/>
</dbReference>
<dbReference type="EMBL" id="ML975154">
    <property type="protein sequence ID" value="KAF1813912.1"/>
    <property type="molecule type" value="Genomic_DNA"/>
</dbReference>
<evidence type="ECO:0000256" key="6">
    <source>
        <dbReference type="ARBA" id="ARBA00022723"/>
    </source>
</evidence>
<evidence type="ECO:0000256" key="15">
    <source>
        <dbReference type="ARBA" id="ARBA00035017"/>
    </source>
</evidence>
<evidence type="ECO:0000256" key="14">
    <source>
        <dbReference type="ARBA" id="ARBA00023201"/>
    </source>
</evidence>
<keyword evidence="23" id="KW-1185">Reference proteome</keyword>
<sequence length="1060" mass="115122">MGIEDPIPEESSEPPICGQTKKSPHPHTTDDSGRPESNLSTESQDPTPNFTADDIAQKAHTLSAEQVAQLLDVNLHHGLSATEADARLRYHGPNKIKAAEGVSKWQIFLRQISNSLTIVLLITMTLSFIIDDYIEGSVIAGVITLNIIVGFYQDYNAEQTIASLFELSAPQTTVVRDGESKIIEAFSLVVGDVIQLTTGDIVPADVRLFEGINTAADEALLTGESLPVHKTPEKLFTSLDIATGDRTNLAFSASTITRGRAKGVVIATGMHTEVGKIADMLRSNGNAKDGSKAIKALRKARNTAKHILGLVGTPLQVKLSKFALLLFGLAILLAIIVFSVSKWEVDGEVLIYGICVAVAVIPESLIAVLTITFSVATKAMANSNVITRKLAALEAVGGTNHICSDKTQTITQGSMVAKEVWIPGSGTLFIKDATPFDPTSGFVDDSNWVTTEQSFNQDPHLTMFLTTVALCNLATVTNMSKDSASLSTANTASAPDTWTALGEPTEIALQVLATRFNLGKPTLLEDGRSTLAVEFPFESALKRMSVIYRNGDGSFHMYAKGAAEVLLPLLNISPELAEEMKEKVEELAAEGLRVLCVAHKPIPTGLSEEQRGNRDRMEIELDFLGLVGLYDPPRLETAGAVKKCQTAGVVVHMLTGDHIKTATSIAKEVGILKPADLIGKDRKIMLAADFDKLTNEEVDKMEDLPLVVARCSPSTKVRMVEALHRRKVFCVMTGDGINDSPALQRADVGIAMGKSGSDVAKEAADMVLTDDNFASIVKAIEEGRRLFDNIQKFLMHLLISNIAQVVLLLLGLAFKDDNGVSIFPLSPLEILWVNLITSSFLAIGLGLEDAQPDIMYRPPANLQVGVFTAELITDKFIYGVFLGSLCLVSFASVSYGAGGGNLGHDCNEGYNDSCDVVYRARATTYATLTFLLLVTAWEVKHFSRSLFNMDPSRHTGLFSVFSTLWRNRFLFWSVMAGFVICFPIVYIPVMNRVVFKHQGLTWEWGIVVGCTVVYTCYIEIWKAIKRRFGIWSGKHLKTVVIDAEKGTEKGARFDGGNQIA</sequence>
<comment type="cofactor">
    <cofactor evidence="1">
        <name>Mg(2+)</name>
        <dbReference type="ChEBI" id="CHEBI:18420"/>
    </cofactor>
</comment>
<dbReference type="PANTHER" id="PTHR42861">
    <property type="entry name" value="CALCIUM-TRANSPORTING ATPASE"/>
    <property type="match status" value="1"/>
</dbReference>
<keyword evidence="8" id="KW-0067">ATP-binding</keyword>
<dbReference type="GO" id="GO:0008554">
    <property type="term" value="F:P-type sodium transporter activity"/>
    <property type="evidence" value="ECO:0007669"/>
    <property type="project" value="UniProtKB-EC"/>
</dbReference>
<evidence type="ECO:0000313" key="22">
    <source>
        <dbReference type="EMBL" id="KAF1813912.1"/>
    </source>
</evidence>
<dbReference type="Pfam" id="PF00122">
    <property type="entry name" value="E1-E2_ATPase"/>
    <property type="match status" value="1"/>
</dbReference>
<dbReference type="InterPro" id="IPR001757">
    <property type="entry name" value="P_typ_ATPase"/>
</dbReference>
<evidence type="ECO:0000256" key="20">
    <source>
        <dbReference type="SAM" id="Phobius"/>
    </source>
</evidence>
<evidence type="ECO:0000313" key="24">
    <source>
        <dbReference type="RefSeq" id="XP_033535543.1"/>
    </source>
</evidence>
<gene>
    <name evidence="22 24" type="ORF">P152DRAFT_472704</name>
</gene>
<feature type="transmembrane region" description="Helical" evidence="20">
    <location>
        <begin position="918"/>
        <end position="939"/>
    </location>
</feature>
<dbReference type="GO" id="GO:0016887">
    <property type="term" value="F:ATP hydrolysis activity"/>
    <property type="evidence" value="ECO:0007669"/>
    <property type="project" value="InterPro"/>
</dbReference>
<dbReference type="SUPFAM" id="SSF81653">
    <property type="entry name" value="Calcium ATPase, transduction domain A"/>
    <property type="match status" value="1"/>
</dbReference>
<keyword evidence="6" id="KW-0479">Metal-binding</keyword>
<feature type="transmembrane region" description="Helical" evidence="20">
    <location>
        <begin position="112"/>
        <end position="130"/>
    </location>
</feature>
<feature type="transmembrane region" description="Helical" evidence="20">
    <location>
        <begin position="969"/>
        <end position="989"/>
    </location>
</feature>
<dbReference type="InterPro" id="IPR004014">
    <property type="entry name" value="ATPase_P-typ_cation-transptr_N"/>
</dbReference>
<dbReference type="AlphaFoldDB" id="A0A6G1G7C9"/>
<dbReference type="InterPro" id="IPR023299">
    <property type="entry name" value="ATPase_P-typ_cyto_dom_N"/>
</dbReference>
<evidence type="ECO:0000256" key="17">
    <source>
        <dbReference type="ARBA" id="ARBA00048599"/>
    </source>
</evidence>
<reference evidence="24" key="2">
    <citation type="submission" date="2020-04" db="EMBL/GenBank/DDBJ databases">
        <authorList>
            <consortium name="NCBI Genome Project"/>
        </authorList>
    </citation>
    <scope>NUCLEOTIDE SEQUENCE</scope>
    <source>
        <strain evidence="24">CBS 781.70</strain>
    </source>
</reference>
<feature type="transmembrane region" description="Helical" evidence="20">
    <location>
        <begin position="793"/>
        <end position="814"/>
    </location>
</feature>
<feature type="compositionally biased region" description="Polar residues" evidence="19">
    <location>
        <begin position="35"/>
        <end position="50"/>
    </location>
</feature>
<evidence type="ECO:0000256" key="7">
    <source>
        <dbReference type="ARBA" id="ARBA00022741"/>
    </source>
</evidence>
<dbReference type="GO" id="GO:0046872">
    <property type="term" value="F:metal ion binding"/>
    <property type="evidence" value="ECO:0007669"/>
    <property type="project" value="UniProtKB-KW"/>
</dbReference>
<feature type="region of interest" description="Disordered" evidence="19">
    <location>
        <begin position="1"/>
        <end position="51"/>
    </location>
</feature>
<evidence type="ECO:0000256" key="1">
    <source>
        <dbReference type="ARBA" id="ARBA00001946"/>
    </source>
</evidence>
<feature type="transmembrane region" description="Helical" evidence="20">
    <location>
        <begin position="1001"/>
        <end position="1020"/>
    </location>
</feature>
<protein>
    <recommendedName>
        <fullName evidence="16">P-type Na(+) transporter</fullName>
        <ecNumber evidence="16">7.2.2.3</ecNumber>
    </recommendedName>
</protein>
<feature type="domain" description="Cation-transporting P-type ATPase N-terminal" evidence="21">
    <location>
        <begin position="58"/>
        <end position="132"/>
    </location>
</feature>
<dbReference type="SMART" id="SM00831">
    <property type="entry name" value="Cation_ATPase_N"/>
    <property type="match status" value="1"/>
</dbReference>
<feature type="transmembrane region" description="Helical" evidence="20">
    <location>
        <begin position="322"/>
        <end position="343"/>
    </location>
</feature>
<keyword evidence="9" id="KW-0460">Magnesium</keyword>
<dbReference type="InterPro" id="IPR036412">
    <property type="entry name" value="HAD-like_sf"/>
</dbReference>